<feature type="region of interest" description="Disordered" evidence="1">
    <location>
        <begin position="30"/>
        <end position="70"/>
    </location>
</feature>
<sequence length="337" mass="36709">MTEQRIKTFSDTQRLEKFVFHAPTVGCRASGKDEDAMSTGEGWNPAADGGGVSGMVDAARPASHPSALPADTCPEFQLLLHTPTPPQAHPHNGHLVPASVYQHGPVPSMPPGVACHTSKILSPGQGLLWPGPRPLSLQASSLHLPPSAPPPRPQLRPAAFTPAVFLPVRLLPWLSPHSGLCCKVFCSELSPYLRQHPLLSGSFLSFFFFFLEESHSVTQAGVQWHDLCSLQPLPPGFKRFSCLSVPSSWDHRCMPPCSANFFFLETESRSVAQAGVQWCDLGSLQPLPPGLMPFSCLSLPSSWDYKRPPPSPANFFVFLVETRFHHVSQDGLDLLTS</sequence>
<reference evidence="2" key="1">
    <citation type="submission" date="2025-08" db="UniProtKB">
        <authorList>
            <consortium name="Ensembl"/>
        </authorList>
    </citation>
    <scope>IDENTIFICATION</scope>
</reference>
<dbReference type="PRINTS" id="PR02045">
    <property type="entry name" value="F138DOMAIN"/>
</dbReference>
<evidence type="ECO:0000313" key="2">
    <source>
        <dbReference type="Ensembl" id="ENSPTEP00000037904.1"/>
    </source>
</evidence>
<name>A0A8C9IS87_9PRIM</name>
<evidence type="ECO:0000313" key="3">
    <source>
        <dbReference type="Proteomes" id="UP000694416"/>
    </source>
</evidence>
<dbReference type="Proteomes" id="UP000694416">
    <property type="component" value="Unplaced"/>
</dbReference>
<accession>A0A8C9IS87</accession>
<dbReference type="AlphaFoldDB" id="A0A8C9IS87"/>
<proteinExistence type="predicted"/>
<keyword evidence="3" id="KW-1185">Reference proteome</keyword>
<organism evidence="2 3">
    <name type="scientific">Piliocolobus tephrosceles</name>
    <name type="common">Ugandan red Colobus</name>
    <dbReference type="NCBI Taxonomy" id="591936"/>
    <lineage>
        <taxon>Eukaryota</taxon>
        <taxon>Metazoa</taxon>
        <taxon>Chordata</taxon>
        <taxon>Craniata</taxon>
        <taxon>Vertebrata</taxon>
        <taxon>Euteleostomi</taxon>
        <taxon>Mammalia</taxon>
        <taxon>Eutheria</taxon>
        <taxon>Euarchontoglires</taxon>
        <taxon>Primates</taxon>
        <taxon>Haplorrhini</taxon>
        <taxon>Catarrhini</taxon>
        <taxon>Cercopithecidae</taxon>
        <taxon>Colobinae</taxon>
        <taxon>Piliocolobus</taxon>
    </lineage>
</organism>
<dbReference type="Ensembl" id="ENSPTET00000051195.1">
    <property type="protein sequence ID" value="ENSPTEP00000037904.1"/>
    <property type="gene ID" value="ENSPTEG00000035373.1"/>
</dbReference>
<protein>
    <submittedName>
        <fullName evidence="2">Uncharacterized protein</fullName>
    </submittedName>
</protein>
<evidence type="ECO:0000256" key="1">
    <source>
        <dbReference type="SAM" id="MobiDB-lite"/>
    </source>
</evidence>
<dbReference type="PANTHER" id="PTHR46254">
    <property type="entry name" value="PROTEIN GVQW1-RELATED"/>
    <property type="match status" value="1"/>
</dbReference>
<reference evidence="2" key="2">
    <citation type="submission" date="2025-09" db="UniProtKB">
        <authorList>
            <consortium name="Ensembl"/>
        </authorList>
    </citation>
    <scope>IDENTIFICATION</scope>
</reference>